<evidence type="ECO:0000313" key="3">
    <source>
        <dbReference type="Proteomes" id="UP000694850"/>
    </source>
</evidence>
<sequence>MPRGQKSKLRAREKRQHARGESQGLQGAQATEEDHGMLPSSSPVLGDSPPSSPVSILQESERTPVTPTPASALLYKKSDGGVESQDEERPSPSQVPTLNTDPLSWKVFMLSHFLMEKYVMKGPIRKADMLKIVKKKDKKHFPEILRRTTERLEIGFGLELREVNPSSGTYALISQLDISSGGTLYGNMGIPRTGLLMNLLGLIFMKGNRITEEETWEFLNVLGIYPGRRHLIFGEPKKLLTKDLVQEGYLEYRQVPNSDPPRYEFLWGPRAHAETTKMKVLEILAKVNDSVPSAFPDLYEEALRDEAERAHARVVARARNRGMANASSKAMSSSSSHM</sequence>
<evidence type="ECO:0000313" key="4">
    <source>
        <dbReference type="RefSeq" id="XP_007957298.1"/>
    </source>
</evidence>
<name>A0A8B7BAU8_ORYAF</name>
<dbReference type="GO" id="GO:0005634">
    <property type="term" value="C:nucleus"/>
    <property type="evidence" value="ECO:0007669"/>
    <property type="project" value="TreeGrafter"/>
</dbReference>
<reference evidence="4" key="1">
    <citation type="submission" date="2025-08" db="UniProtKB">
        <authorList>
            <consortium name="RefSeq"/>
        </authorList>
    </citation>
    <scope>IDENTIFICATION</scope>
</reference>
<dbReference type="Gene3D" id="1.10.10.1210">
    <property type="entry name" value="MAGE homology domain, winged helix WH2 motif"/>
    <property type="match status" value="1"/>
</dbReference>
<dbReference type="PROSITE" id="PS50838">
    <property type="entry name" value="MAGE"/>
    <property type="match status" value="1"/>
</dbReference>
<dbReference type="PANTHER" id="PTHR11736">
    <property type="entry name" value="MELANOMA-ASSOCIATED ANTIGEN MAGE ANTIGEN"/>
    <property type="match status" value="1"/>
</dbReference>
<feature type="compositionally biased region" description="Basic residues" evidence="1">
    <location>
        <begin position="1"/>
        <end position="17"/>
    </location>
</feature>
<protein>
    <submittedName>
        <fullName evidence="4">Melanoma-associated antigen B1-like</fullName>
    </submittedName>
</protein>
<dbReference type="PANTHER" id="PTHR11736:SF67">
    <property type="entry name" value="MELANOMA-ASSOCIATED ANTIGEN B6B"/>
    <property type="match status" value="1"/>
</dbReference>
<dbReference type="GeneID" id="103213269"/>
<dbReference type="SMART" id="SM01373">
    <property type="entry name" value="MAGE"/>
    <property type="match status" value="1"/>
</dbReference>
<dbReference type="AlphaFoldDB" id="A0A8B7BAU8"/>
<proteinExistence type="predicted"/>
<dbReference type="OrthoDB" id="205198at2759"/>
<feature type="region of interest" description="Disordered" evidence="1">
    <location>
        <begin position="1"/>
        <end position="98"/>
    </location>
</feature>
<dbReference type="GO" id="GO:0000122">
    <property type="term" value="P:negative regulation of transcription by RNA polymerase II"/>
    <property type="evidence" value="ECO:0007669"/>
    <property type="project" value="TreeGrafter"/>
</dbReference>
<dbReference type="InterPro" id="IPR002190">
    <property type="entry name" value="MHD_dom"/>
</dbReference>
<dbReference type="InterPro" id="IPR041899">
    <property type="entry name" value="MAGE_WH2"/>
</dbReference>
<dbReference type="RefSeq" id="XP_007957298.1">
    <property type="nucleotide sequence ID" value="XM_007959107.1"/>
</dbReference>
<dbReference type="InterPro" id="IPR037445">
    <property type="entry name" value="MAGE"/>
</dbReference>
<dbReference type="FunFam" id="1.10.10.1200:FF:000007">
    <property type="entry name" value="Melanoma-associated antigen C2"/>
    <property type="match status" value="1"/>
</dbReference>
<dbReference type="Pfam" id="PF12440">
    <property type="entry name" value="MAGE_N"/>
    <property type="match status" value="1"/>
</dbReference>
<gene>
    <name evidence="4" type="primary">LOC103213269</name>
</gene>
<evidence type="ECO:0000256" key="1">
    <source>
        <dbReference type="SAM" id="MobiDB-lite"/>
    </source>
</evidence>
<feature type="compositionally biased region" description="Polar residues" evidence="1">
    <location>
        <begin position="53"/>
        <end position="69"/>
    </location>
</feature>
<evidence type="ECO:0000259" key="2">
    <source>
        <dbReference type="PROSITE" id="PS50838"/>
    </source>
</evidence>
<dbReference type="Gene3D" id="1.10.10.1200">
    <property type="entry name" value="MAGE homology domain, winged helix WH1 motif"/>
    <property type="match status" value="1"/>
</dbReference>
<dbReference type="SMART" id="SM01392">
    <property type="entry name" value="MAGE_N"/>
    <property type="match status" value="1"/>
</dbReference>
<feature type="domain" description="MAGE" evidence="2">
    <location>
        <begin position="103"/>
        <end position="302"/>
    </location>
</feature>
<dbReference type="InterPro" id="IPR041898">
    <property type="entry name" value="MAGE_WH1"/>
</dbReference>
<keyword evidence="3" id="KW-1185">Reference proteome</keyword>
<accession>A0A8B7BAU8</accession>
<dbReference type="FunFam" id="1.10.10.1210:FF:000001">
    <property type="entry name" value="melanoma-associated antigen D1"/>
    <property type="match status" value="1"/>
</dbReference>
<organism evidence="3 4">
    <name type="scientific">Orycteropus afer afer</name>
    <dbReference type="NCBI Taxonomy" id="1230840"/>
    <lineage>
        <taxon>Eukaryota</taxon>
        <taxon>Metazoa</taxon>
        <taxon>Chordata</taxon>
        <taxon>Craniata</taxon>
        <taxon>Vertebrata</taxon>
        <taxon>Euteleostomi</taxon>
        <taxon>Mammalia</taxon>
        <taxon>Eutheria</taxon>
        <taxon>Afrotheria</taxon>
        <taxon>Tubulidentata</taxon>
        <taxon>Orycteropodidae</taxon>
        <taxon>Orycteropus</taxon>
    </lineage>
</organism>
<dbReference type="Pfam" id="PF01454">
    <property type="entry name" value="MAGE"/>
    <property type="match status" value="1"/>
</dbReference>
<dbReference type="Proteomes" id="UP000694850">
    <property type="component" value="Unplaced"/>
</dbReference>
<dbReference type="InterPro" id="IPR021072">
    <property type="entry name" value="MAGE_N"/>
</dbReference>